<dbReference type="InterPro" id="IPR016211">
    <property type="entry name" value="Glu/Phe/Leu/Val/Trp_DH_bac/arc"/>
</dbReference>
<evidence type="ECO:0000313" key="10">
    <source>
        <dbReference type="Proteomes" id="UP000276634"/>
    </source>
</evidence>
<accession>A0A3N1Y1T8</accession>
<evidence type="ECO:0000256" key="1">
    <source>
        <dbReference type="ARBA" id="ARBA00003868"/>
    </source>
</evidence>
<dbReference type="Pfam" id="PF02812">
    <property type="entry name" value="ELFV_dehydrog_N"/>
    <property type="match status" value="1"/>
</dbReference>
<dbReference type="CDD" id="cd01075">
    <property type="entry name" value="NAD_bind_Leu_Phe_Val_DH"/>
    <property type="match status" value="1"/>
</dbReference>
<dbReference type="InterPro" id="IPR036291">
    <property type="entry name" value="NAD(P)-bd_dom_sf"/>
</dbReference>
<keyword evidence="6" id="KW-0547">Nucleotide-binding</keyword>
<dbReference type="InterPro" id="IPR006095">
    <property type="entry name" value="Glu/Leu/Phe/Val/Trp_DH"/>
</dbReference>
<dbReference type="GO" id="GO:0000166">
    <property type="term" value="F:nucleotide binding"/>
    <property type="evidence" value="ECO:0007669"/>
    <property type="project" value="UniProtKB-KW"/>
</dbReference>
<dbReference type="SUPFAM" id="SSF51735">
    <property type="entry name" value="NAD(P)-binding Rossmann-fold domains"/>
    <property type="match status" value="1"/>
</dbReference>
<evidence type="ECO:0000256" key="6">
    <source>
        <dbReference type="PIRSR" id="PIRSR000188-2"/>
    </source>
</evidence>
<dbReference type="Pfam" id="PF00208">
    <property type="entry name" value="ELFV_dehydrog"/>
    <property type="match status" value="1"/>
</dbReference>
<dbReference type="InterPro" id="IPR006096">
    <property type="entry name" value="Glu/Leu/Phe/Val/Trp_DH_C"/>
</dbReference>
<gene>
    <name evidence="9" type="ORF">EDC57_1998</name>
</gene>
<feature type="domain" description="Glutamate/phenylalanine/leucine/valine/L-tryptophan dehydrogenase C-terminal" evidence="8">
    <location>
        <begin position="144"/>
        <end position="351"/>
    </location>
</feature>
<feature type="binding site" evidence="6">
    <location>
        <begin position="180"/>
        <end position="185"/>
    </location>
    <ligand>
        <name>NAD(+)</name>
        <dbReference type="ChEBI" id="CHEBI:57540"/>
    </ligand>
</feature>
<dbReference type="GO" id="GO:0016639">
    <property type="term" value="F:oxidoreductase activity, acting on the CH-NH2 group of donors, NAD or NADP as acceptor"/>
    <property type="evidence" value="ECO:0007669"/>
    <property type="project" value="InterPro"/>
</dbReference>
<evidence type="ECO:0000256" key="7">
    <source>
        <dbReference type="RuleBase" id="RU004417"/>
    </source>
</evidence>
<dbReference type="RefSeq" id="WP_170165105.1">
    <property type="nucleotide sequence ID" value="NZ_RJVI01000002.1"/>
</dbReference>
<comment type="caution">
    <text evidence="9">The sequence shown here is derived from an EMBL/GenBank/DDBJ whole genome shotgun (WGS) entry which is preliminary data.</text>
</comment>
<dbReference type="Gene3D" id="3.40.50.10860">
    <property type="entry name" value="Leucine Dehydrogenase, chain A, domain 1"/>
    <property type="match status" value="1"/>
</dbReference>
<name>A0A3N1Y1T8_9GAMM</name>
<dbReference type="InterPro" id="IPR006097">
    <property type="entry name" value="Glu/Leu/Phe/Val/Trp_DH_dimer"/>
</dbReference>
<evidence type="ECO:0000256" key="3">
    <source>
        <dbReference type="ARBA" id="ARBA00023002"/>
    </source>
</evidence>
<protein>
    <submittedName>
        <fullName evidence="9">Leucine dehydrogenase</fullName>
    </submittedName>
</protein>
<dbReference type="FunFam" id="3.40.50.10860:FF:000010">
    <property type="entry name" value="Leucine dehydrogenase"/>
    <property type="match status" value="1"/>
</dbReference>
<organism evidence="9 10">
    <name type="scientific">Inmirania thermothiophila</name>
    <dbReference type="NCBI Taxonomy" id="1750597"/>
    <lineage>
        <taxon>Bacteria</taxon>
        <taxon>Pseudomonadati</taxon>
        <taxon>Pseudomonadota</taxon>
        <taxon>Gammaproteobacteria</taxon>
        <taxon>Chromatiales</taxon>
        <taxon>Ectothiorhodospiraceae</taxon>
        <taxon>Inmirania</taxon>
    </lineage>
</organism>
<evidence type="ECO:0000259" key="8">
    <source>
        <dbReference type="SMART" id="SM00839"/>
    </source>
</evidence>
<dbReference type="GO" id="GO:0006520">
    <property type="term" value="P:amino acid metabolic process"/>
    <property type="evidence" value="ECO:0007669"/>
    <property type="project" value="InterPro"/>
</dbReference>
<evidence type="ECO:0000313" key="9">
    <source>
        <dbReference type="EMBL" id="ROR32786.1"/>
    </source>
</evidence>
<keyword evidence="4 6" id="KW-0520">NAD</keyword>
<feature type="active site" description="Proton donor/acceptor" evidence="5">
    <location>
        <position position="80"/>
    </location>
</feature>
<evidence type="ECO:0000256" key="5">
    <source>
        <dbReference type="PIRSR" id="PIRSR000188-1"/>
    </source>
</evidence>
<dbReference type="Proteomes" id="UP000276634">
    <property type="component" value="Unassembled WGS sequence"/>
</dbReference>
<reference evidence="9 10" key="1">
    <citation type="submission" date="2018-11" db="EMBL/GenBank/DDBJ databases">
        <title>Genomic Encyclopedia of Type Strains, Phase IV (KMG-IV): sequencing the most valuable type-strain genomes for metagenomic binning, comparative biology and taxonomic classification.</title>
        <authorList>
            <person name="Goeker M."/>
        </authorList>
    </citation>
    <scope>NUCLEOTIDE SEQUENCE [LARGE SCALE GENOMIC DNA]</scope>
    <source>
        <strain evidence="9 10">DSM 100275</strain>
    </source>
</reference>
<dbReference type="PIRSF" id="PIRSF000188">
    <property type="entry name" value="Phe_leu_dh"/>
    <property type="match status" value="1"/>
</dbReference>
<dbReference type="InterPro" id="IPR046346">
    <property type="entry name" value="Aminoacid_DH-like_N_sf"/>
</dbReference>
<comment type="similarity">
    <text evidence="2 7">Belongs to the Glu/Leu/Phe/Val dehydrogenases family.</text>
</comment>
<evidence type="ECO:0000256" key="4">
    <source>
        <dbReference type="ARBA" id="ARBA00023027"/>
    </source>
</evidence>
<dbReference type="SUPFAM" id="SSF53223">
    <property type="entry name" value="Aminoacid dehydrogenase-like, N-terminal domain"/>
    <property type="match status" value="1"/>
</dbReference>
<dbReference type="EMBL" id="RJVI01000002">
    <property type="protein sequence ID" value="ROR32786.1"/>
    <property type="molecule type" value="Genomic_DNA"/>
</dbReference>
<keyword evidence="3 7" id="KW-0560">Oxidoreductase</keyword>
<dbReference type="SMART" id="SM00839">
    <property type="entry name" value="ELFV_dehydrog"/>
    <property type="match status" value="1"/>
</dbReference>
<dbReference type="PANTHER" id="PTHR42722">
    <property type="entry name" value="LEUCINE DEHYDROGENASE"/>
    <property type="match status" value="1"/>
</dbReference>
<dbReference type="PRINTS" id="PR00082">
    <property type="entry name" value="GLFDHDRGNASE"/>
</dbReference>
<keyword evidence="10" id="KW-1185">Reference proteome</keyword>
<proteinExistence type="inferred from homology"/>
<sequence length="358" mass="37462">MRPFQSMEEGGHEALHLFRDGGCGLRAVIAIHSTLLGPALGGVRMWPYPDESAAVEDALRLARAMTFKAALAGLDFGGGKAVILGEPHRDRSEALMRAFGRCVESLGGRYIAAEDVGTGPEDMAWIAAETRHVTGLPPERGGSGDPSPVTALGVLHGIRACLRHRLGHERVGLVRYALQGLGHVGWALAHLLRAEGATVVATDLDRARLERATAELGVIPAEPDEILDTDAEVFVPCALGGVLDEAAAGRLRAVIVAGSANNPLADDAVAELLARRGILYAPDYAINAGGLIHVAVALAGGRPEHARARAAAIGDTLDRIFRLAAREGITPLAAAHRLAAARLEAIARIAPRRPPVAA</sequence>
<dbReference type="AlphaFoldDB" id="A0A3N1Y1T8"/>
<evidence type="ECO:0000256" key="2">
    <source>
        <dbReference type="ARBA" id="ARBA00006382"/>
    </source>
</evidence>
<dbReference type="Gene3D" id="3.40.50.720">
    <property type="entry name" value="NAD(P)-binding Rossmann-like Domain"/>
    <property type="match status" value="1"/>
</dbReference>
<dbReference type="PANTHER" id="PTHR42722:SF1">
    <property type="entry name" value="VALINE DEHYDROGENASE"/>
    <property type="match status" value="1"/>
</dbReference>
<comment type="function">
    <text evidence="1">Catalyzes the reversible oxidative deamination of glutamate to alpha-ketoglutarate and ammonia.</text>
</comment>